<comment type="caution">
    <text evidence="1">The sequence shown here is derived from an EMBL/GenBank/DDBJ whole genome shotgun (WGS) entry which is preliminary data.</text>
</comment>
<evidence type="ECO:0000313" key="1">
    <source>
        <dbReference type="EMBL" id="KAL0404428.1"/>
    </source>
</evidence>
<reference evidence="1" key="2">
    <citation type="journal article" date="2024" name="Plant">
        <title>Genomic evolution and insights into agronomic trait innovations of Sesamum species.</title>
        <authorList>
            <person name="Miao H."/>
            <person name="Wang L."/>
            <person name="Qu L."/>
            <person name="Liu H."/>
            <person name="Sun Y."/>
            <person name="Le M."/>
            <person name="Wang Q."/>
            <person name="Wei S."/>
            <person name="Zheng Y."/>
            <person name="Lin W."/>
            <person name="Duan Y."/>
            <person name="Cao H."/>
            <person name="Xiong S."/>
            <person name="Wang X."/>
            <person name="Wei L."/>
            <person name="Li C."/>
            <person name="Ma Q."/>
            <person name="Ju M."/>
            <person name="Zhao R."/>
            <person name="Li G."/>
            <person name="Mu C."/>
            <person name="Tian Q."/>
            <person name="Mei H."/>
            <person name="Zhang T."/>
            <person name="Gao T."/>
            <person name="Zhang H."/>
        </authorList>
    </citation>
    <scope>NUCLEOTIDE SEQUENCE</scope>
    <source>
        <strain evidence="1">G02</strain>
    </source>
</reference>
<proteinExistence type="predicted"/>
<gene>
    <name evidence="1" type="ORF">Sradi_2083600</name>
</gene>
<sequence>MGWVLRLTKEEDNGSMVPDGLWNVESEGYQLCLVGRLLSNRNVNFEGFSRSVQSVINLVKGMEIKQLPVGQFFLRFITSLRSE</sequence>
<accession>A0AAW2THS0</accession>
<dbReference type="AlphaFoldDB" id="A0AAW2THS0"/>
<reference evidence="1" key="1">
    <citation type="submission" date="2020-06" db="EMBL/GenBank/DDBJ databases">
        <authorList>
            <person name="Li T."/>
            <person name="Hu X."/>
            <person name="Zhang T."/>
            <person name="Song X."/>
            <person name="Zhang H."/>
            <person name="Dai N."/>
            <person name="Sheng W."/>
            <person name="Hou X."/>
            <person name="Wei L."/>
        </authorList>
    </citation>
    <scope>NUCLEOTIDE SEQUENCE</scope>
    <source>
        <strain evidence="1">G02</strain>
        <tissue evidence="1">Leaf</tissue>
    </source>
</reference>
<protein>
    <submittedName>
        <fullName evidence="1">Uncharacterized protein</fullName>
    </submittedName>
</protein>
<name>A0AAW2THS0_SESRA</name>
<organism evidence="1">
    <name type="scientific">Sesamum radiatum</name>
    <name type="common">Black benniseed</name>
    <dbReference type="NCBI Taxonomy" id="300843"/>
    <lineage>
        <taxon>Eukaryota</taxon>
        <taxon>Viridiplantae</taxon>
        <taxon>Streptophyta</taxon>
        <taxon>Embryophyta</taxon>
        <taxon>Tracheophyta</taxon>
        <taxon>Spermatophyta</taxon>
        <taxon>Magnoliopsida</taxon>
        <taxon>eudicotyledons</taxon>
        <taxon>Gunneridae</taxon>
        <taxon>Pentapetalae</taxon>
        <taxon>asterids</taxon>
        <taxon>lamiids</taxon>
        <taxon>Lamiales</taxon>
        <taxon>Pedaliaceae</taxon>
        <taxon>Sesamum</taxon>
    </lineage>
</organism>
<dbReference type="EMBL" id="JACGWJ010000008">
    <property type="protein sequence ID" value="KAL0404428.1"/>
    <property type="molecule type" value="Genomic_DNA"/>
</dbReference>